<sequence>MWTLHIYLNCRFWTLLLKQSNSMYVSYHSMFVNFSYSMQILCSMPLILHTEIICMPLFLKLLCSASMFDSKFCGLCKLPYYVEDAAYALKKI</sequence>
<dbReference type="Proteomes" id="UP000092154">
    <property type="component" value="Unassembled WGS sequence"/>
</dbReference>
<name>A0A1B7N1S4_9AGAM</name>
<dbReference type="AlphaFoldDB" id="A0A1B7N1S4"/>
<reference evidence="1 2" key="1">
    <citation type="submission" date="2016-06" db="EMBL/GenBank/DDBJ databases">
        <title>Comparative genomics of the ectomycorrhizal sister species Rhizopogon vinicolor and Rhizopogon vesiculosus (Basidiomycota: Boletales) reveals a divergence of the mating type B locus.</title>
        <authorList>
            <consortium name="DOE Joint Genome Institute"/>
            <person name="Mujic A.B."/>
            <person name="Kuo A."/>
            <person name="Tritt A."/>
            <person name="Lipzen A."/>
            <person name="Chen C."/>
            <person name="Johnson J."/>
            <person name="Sharma A."/>
            <person name="Barry K."/>
            <person name="Grigoriev I.V."/>
            <person name="Spatafora J.W."/>
        </authorList>
    </citation>
    <scope>NUCLEOTIDE SEQUENCE [LARGE SCALE GENOMIC DNA]</scope>
    <source>
        <strain evidence="1 2">AM-OR11-026</strain>
    </source>
</reference>
<proteinExistence type="predicted"/>
<organism evidence="1 2">
    <name type="scientific">Rhizopogon vinicolor AM-OR11-026</name>
    <dbReference type="NCBI Taxonomy" id="1314800"/>
    <lineage>
        <taxon>Eukaryota</taxon>
        <taxon>Fungi</taxon>
        <taxon>Dikarya</taxon>
        <taxon>Basidiomycota</taxon>
        <taxon>Agaricomycotina</taxon>
        <taxon>Agaricomycetes</taxon>
        <taxon>Agaricomycetidae</taxon>
        <taxon>Boletales</taxon>
        <taxon>Suillineae</taxon>
        <taxon>Rhizopogonaceae</taxon>
        <taxon>Rhizopogon</taxon>
    </lineage>
</organism>
<evidence type="ECO:0000313" key="2">
    <source>
        <dbReference type="Proteomes" id="UP000092154"/>
    </source>
</evidence>
<gene>
    <name evidence="1" type="ORF">K503DRAFT_134765</name>
</gene>
<accession>A0A1B7N1S4</accession>
<keyword evidence="2" id="KW-1185">Reference proteome</keyword>
<evidence type="ECO:0000313" key="1">
    <source>
        <dbReference type="EMBL" id="OAX38784.1"/>
    </source>
</evidence>
<dbReference type="InParanoid" id="A0A1B7N1S4"/>
<protein>
    <submittedName>
        <fullName evidence="1">Uncharacterized protein</fullName>
    </submittedName>
</protein>
<dbReference type="EMBL" id="KV448277">
    <property type="protein sequence ID" value="OAX38784.1"/>
    <property type="molecule type" value="Genomic_DNA"/>
</dbReference>